<dbReference type="STRING" id="61424.A0A2T9YC41"/>
<protein>
    <submittedName>
        <fullName evidence="3">Uncharacterized protein</fullName>
    </submittedName>
</protein>
<keyword evidence="4" id="KW-1185">Reference proteome</keyword>
<feature type="region of interest" description="Disordered" evidence="2">
    <location>
        <begin position="391"/>
        <end position="433"/>
    </location>
</feature>
<organism evidence="3 4">
    <name type="scientific">Furculomyces boomerangus</name>
    <dbReference type="NCBI Taxonomy" id="61424"/>
    <lineage>
        <taxon>Eukaryota</taxon>
        <taxon>Fungi</taxon>
        <taxon>Fungi incertae sedis</taxon>
        <taxon>Zoopagomycota</taxon>
        <taxon>Kickxellomycotina</taxon>
        <taxon>Harpellomycetes</taxon>
        <taxon>Harpellales</taxon>
        <taxon>Harpellaceae</taxon>
        <taxon>Furculomyces</taxon>
    </lineage>
</organism>
<feature type="compositionally biased region" description="Basic and acidic residues" evidence="2">
    <location>
        <begin position="496"/>
        <end position="506"/>
    </location>
</feature>
<evidence type="ECO:0000256" key="2">
    <source>
        <dbReference type="SAM" id="MobiDB-lite"/>
    </source>
</evidence>
<feature type="compositionally biased region" description="Polar residues" evidence="2">
    <location>
        <begin position="264"/>
        <end position="283"/>
    </location>
</feature>
<dbReference type="OrthoDB" id="5567429at2759"/>
<sequence>MDLSPSDQKHPDPSSQNSGFSDSTTTNDLDSNINHSNIVQDEIDKYNSADEDLDYNGTFPRSNTINNLLNFNKTPARSKLISSEIFTTQQDSEIDLNDDSLKANYNKISSNKKTEAQEFSDTEHNYSKGGFHLSNLINHHDTNSPNFIESELHKKPTSETMCDDTLPATQQTNSPKTINKESDKIFDSKDENTMYNSIHSNNSMGSMDVSQTPIVSRTLNNSSDKNNGIDENSPVYHPNNITDGSITHNAVKKDDSFDQESHDQSPTNELPALSTPSHKVSSLNKEDYSNELESEPVDDEDMTESPEKESVLLSNVENGKDLDNFFSKINLTKDINHSKPNKRAFIDTITPGKGTERKLRERLEFINSPLRAPPPFKKLMYSDQQAAKPLENKIDDDTSNQKPTDIESDSLNNPTSRINNLSNGENNTISNQDVDIDREFGNIQNNKFTSRNRSTNLEAFDEDLHNGSPSLNGNTFEKHHSFVRDSTETLISSNGKDQKETSDRNNDLGIKNTPGSGTQNSEIGNQVVKDMDAIFDPFEPISEHEGKIPGGKGFLSAEQMMASLIPLPISPPNNKYSDSSTNELNNDNYNEQSTNPDIHTRDYSVDKEMRNNMKSGGVKFAEDYEHTGGHYSIKKKLSESLLVPLTPAGRLKSGDEFSWESPSDSGIFKDSDLEKKLELSNKQKTDLLEKRLMELTREKQQELEAQKNMYLEIIKTTELKLGQKIMDSQTDFKIDIEESIANQKILESKIDILEAELASYKNLVEHMTNENNVLDASNSDIKKQLELVSTEFKTFKESSLLTQQLYESSQKKYNEEKETNSTFIQEEIKKAVEKNIEEQKQTTEKLLNETKEAHALEIAKINKENDEKLASLESKYTKEIRGLKQELFDEMSNHLETKKEYKEYMAISGQYMDGRDRENEGLTRELANLTLERQGLTSEVQMLNQQLEQIQQEFVQIESRVGELSSRNTELEKENKVLENDLNVAVERENIIVNHFKQSSEKESEKIAELDQNYKSASSENEILKAQLTRLEFSLKRSKVEINNLKEENQELNKMYNDLENIMSKNRG</sequence>
<feature type="compositionally biased region" description="Basic and acidic residues" evidence="2">
    <location>
        <begin position="178"/>
        <end position="188"/>
    </location>
</feature>
<accession>A0A2T9YC41</accession>
<feature type="compositionally biased region" description="Polar residues" evidence="2">
    <location>
        <begin position="13"/>
        <end position="36"/>
    </location>
</feature>
<feature type="compositionally biased region" description="Polar residues" evidence="2">
    <location>
        <begin position="239"/>
        <end position="248"/>
    </location>
</feature>
<keyword evidence="1" id="KW-0175">Coiled coil</keyword>
<reference evidence="3 4" key="1">
    <citation type="journal article" date="2018" name="MBio">
        <title>Comparative Genomics Reveals the Core Gene Toolbox for the Fungus-Insect Symbiosis.</title>
        <authorList>
            <person name="Wang Y."/>
            <person name="Stata M."/>
            <person name="Wang W."/>
            <person name="Stajich J.E."/>
            <person name="White M.M."/>
            <person name="Moncalvo J.M."/>
        </authorList>
    </citation>
    <scope>NUCLEOTIDE SEQUENCE [LARGE SCALE GENOMIC DNA]</scope>
    <source>
        <strain evidence="3 4">AUS-77-4</strain>
    </source>
</reference>
<feature type="compositionally biased region" description="Polar residues" evidence="2">
    <location>
        <begin position="409"/>
        <end position="433"/>
    </location>
</feature>
<feature type="compositionally biased region" description="Acidic residues" evidence="2">
    <location>
        <begin position="289"/>
        <end position="304"/>
    </location>
</feature>
<feature type="region of interest" description="Disordered" evidence="2">
    <location>
        <begin position="485"/>
        <end position="522"/>
    </location>
</feature>
<feature type="coiled-coil region" evidence="1">
    <location>
        <begin position="736"/>
        <end position="770"/>
    </location>
</feature>
<proteinExistence type="predicted"/>
<dbReference type="Gene3D" id="1.20.5.170">
    <property type="match status" value="1"/>
</dbReference>
<feature type="compositionally biased region" description="Basic and acidic residues" evidence="2">
    <location>
        <begin position="251"/>
        <end position="263"/>
    </location>
</feature>
<evidence type="ECO:0000313" key="4">
    <source>
        <dbReference type="Proteomes" id="UP000245699"/>
    </source>
</evidence>
<feature type="region of interest" description="Disordered" evidence="2">
    <location>
        <begin position="1"/>
        <end position="36"/>
    </location>
</feature>
<feature type="compositionally biased region" description="Polar residues" evidence="2">
    <location>
        <begin position="513"/>
        <end position="522"/>
    </location>
</feature>
<gene>
    <name evidence="3" type="ORF">BB559_004868</name>
</gene>
<feature type="coiled-coil region" evidence="1">
    <location>
        <begin position="814"/>
        <end position="853"/>
    </location>
</feature>
<feature type="compositionally biased region" description="Polar residues" evidence="2">
    <location>
        <begin position="167"/>
        <end position="177"/>
    </location>
</feature>
<evidence type="ECO:0000256" key="1">
    <source>
        <dbReference type="SAM" id="Coils"/>
    </source>
</evidence>
<feature type="compositionally biased region" description="Polar residues" evidence="2">
    <location>
        <begin position="217"/>
        <end position="230"/>
    </location>
</feature>
<dbReference type="EMBL" id="MBFT01000515">
    <property type="protein sequence ID" value="PVU89913.1"/>
    <property type="molecule type" value="Genomic_DNA"/>
</dbReference>
<evidence type="ECO:0000313" key="3">
    <source>
        <dbReference type="EMBL" id="PVU89913.1"/>
    </source>
</evidence>
<feature type="region of interest" description="Disordered" evidence="2">
    <location>
        <begin position="157"/>
        <end position="188"/>
    </location>
</feature>
<dbReference type="Proteomes" id="UP000245699">
    <property type="component" value="Unassembled WGS sequence"/>
</dbReference>
<name>A0A2T9YC41_9FUNG</name>
<feature type="coiled-coil region" evidence="1">
    <location>
        <begin position="912"/>
        <end position="1065"/>
    </location>
</feature>
<dbReference type="AlphaFoldDB" id="A0A2T9YC41"/>
<feature type="region of interest" description="Disordered" evidence="2">
    <location>
        <begin position="217"/>
        <end position="308"/>
    </location>
</feature>
<comment type="caution">
    <text evidence="3">The sequence shown here is derived from an EMBL/GenBank/DDBJ whole genome shotgun (WGS) entry which is preliminary data.</text>
</comment>